<keyword evidence="1" id="KW-1133">Transmembrane helix</keyword>
<feature type="domain" description="Dienelactone hydrolase" evidence="2">
    <location>
        <begin position="26"/>
        <end position="229"/>
    </location>
</feature>
<keyword evidence="1" id="KW-0472">Membrane</keyword>
<keyword evidence="3" id="KW-0378">Hydrolase</keyword>
<sequence length="232" mass="25757">MSILIQQQQSMSHQHEWLPVTGSDTLVLIYPTWAGIADFERQIATRLNQQGFSVMLVDIFGQGVALNSMEERRAAMATYLNNRPLLNQSLQAFADFALEQPAAKDKRLMVTGYCFGGLCAMLSALLLPTIEAAASFHGLFKVPLDLTPANPAVRLLILNGYRDPMVPEHEVLAFQRRLDTLDLDWVIMHFGKAMHSFTLPAANAPDHGSCYEPKAAARAWQALLAFLAESRD</sequence>
<dbReference type="PANTHER" id="PTHR22946:SF0">
    <property type="entry name" value="DIENELACTONE HYDROLASE DOMAIN-CONTAINING PROTEIN"/>
    <property type="match status" value="1"/>
</dbReference>
<gene>
    <name evidence="3" type="ORF">WG929_19625</name>
</gene>
<dbReference type="InterPro" id="IPR029058">
    <property type="entry name" value="AB_hydrolase_fold"/>
</dbReference>
<dbReference type="EMBL" id="JBBKTX010000036">
    <property type="protein sequence ID" value="MFK4754617.1"/>
    <property type="molecule type" value="Genomic_DNA"/>
</dbReference>
<dbReference type="PANTHER" id="PTHR22946">
    <property type="entry name" value="DIENELACTONE HYDROLASE DOMAIN-CONTAINING PROTEIN-RELATED"/>
    <property type="match status" value="1"/>
</dbReference>
<comment type="caution">
    <text evidence="3">The sequence shown here is derived from an EMBL/GenBank/DDBJ whole genome shotgun (WGS) entry which is preliminary data.</text>
</comment>
<protein>
    <submittedName>
        <fullName evidence="3">Dienelactone hydrolase family protein</fullName>
    </submittedName>
</protein>
<dbReference type="InterPro" id="IPR002925">
    <property type="entry name" value="Dienelactn_hydro"/>
</dbReference>
<reference evidence="3 4" key="1">
    <citation type="submission" date="2024-03" db="EMBL/GenBank/DDBJ databases">
        <title>High-quality draft genome sequence of Oceanobacter sp. wDCs-4.</title>
        <authorList>
            <person name="Dong C."/>
        </authorList>
    </citation>
    <scope>NUCLEOTIDE SEQUENCE [LARGE SCALE GENOMIC DNA]</scope>
    <source>
        <strain evidence="4">wDCs-4</strain>
    </source>
</reference>
<evidence type="ECO:0000256" key="1">
    <source>
        <dbReference type="SAM" id="Phobius"/>
    </source>
</evidence>
<evidence type="ECO:0000313" key="4">
    <source>
        <dbReference type="Proteomes" id="UP001620597"/>
    </source>
</evidence>
<evidence type="ECO:0000313" key="3">
    <source>
        <dbReference type="EMBL" id="MFK4754617.1"/>
    </source>
</evidence>
<dbReference type="Pfam" id="PF01738">
    <property type="entry name" value="DLH"/>
    <property type="match status" value="1"/>
</dbReference>
<dbReference type="InterPro" id="IPR050261">
    <property type="entry name" value="FrsA_esterase"/>
</dbReference>
<keyword evidence="4" id="KW-1185">Reference proteome</keyword>
<keyword evidence="1" id="KW-0812">Transmembrane</keyword>
<dbReference type="RefSeq" id="WP_416207441.1">
    <property type="nucleotide sequence ID" value="NZ_JBBKTX010000036.1"/>
</dbReference>
<proteinExistence type="predicted"/>
<evidence type="ECO:0000259" key="2">
    <source>
        <dbReference type="Pfam" id="PF01738"/>
    </source>
</evidence>
<name>A0ABW8NNP7_9GAMM</name>
<dbReference type="Proteomes" id="UP001620597">
    <property type="component" value="Unassembled WGS sequence"/>
</dbReference>
<feature type="transmembrane region" description="Helical" evidence="1">
    <location>
        <begin position="108"/>
        <end position="127"/>
    </location>
</feature>
<accession>A0ABW8NNP7</accession>
<organism evidence="3 4">
    <name type="scientific">Oceanobacter antarcticus</name>
    <dbReference type="NCBI Taxonomy" id="3133425"/>
    <lineage>
        <taxon>Bacteria</taxon>
        <taxon>Pseudomonadati</taxon>
        <taxon>Pseudomonadota</taxon>
        <taxon>Gammaproteobacteria</taxon>
        <taxon>Oceanospirillales</taxon>
        <taxon>Oceanospirillaceae</taxon>
        <taxon>Oceanobacter</taxon>
    </lineage>
</organism>
<dbReference type="Gene3D" id="3.40.50.1820">
    <property type="entry name" value="alpha/beta hydrolase"/>
    <property type="match status" value="1"/>
</dbReference>
<dbReference type="SUPFAM" id="SSF53474">
    <property type="entry name" value="alpha/beta-Hydrolases"/>
    <property type="match status" value="1"/>
</dbReference>
<dbReference type="GO" id="GO:0016787">
    <property type="term" value="F:hydrolase activity"/>
    <property type="evidence" value="ECO:0007669"/>
    <property type="project" value="UniProtKB-KW"/>
</dbReference>